<evidence type="ECO:0000259" key="1">
    <source>
        <dbReference type="Pfam" id="PF13649"/>
    </source>
</evidence>
<dbReference type="CDD" id="cd02440">
    <property type="entry name" value="AdoMet_MTases"/>
    <property type="match status" value="1"/>
</dbReference>
<gene>
    <name evidence="2" type="ORF">A2Z21_05765</name>
</gene>
<dbReference type="PANTHER" id="PTHR42912">
    <property type="entry name" value="METHYLTRANSFERASE"/>
    <property type="match status" value="1"/>
</dbReference>
<evidence type="ECO:0000313" key="2">
    <source>
        <dbReference type="EMBL" id="OGF53105.1"/>
    </source>
</evidence>
<dbReference type="SUPFAM" id="SSF53335">
    <property type="entry name" value="S-adenosyl-L-methionine-dependent methyltransferases"/>
    <property type="match status" value="1"/>
</dbReference>
<dbReference type="GO" id="GO:0008168">
    <property type="term" value="F:methyltransferase activity"/>
    <property type="evidence" value="ECO:0007669"/>
    <property type="project" value="TreeGrafter"/>
</dbReference>
<organism evidence="2 3">
    <name type="scientific">Fraserbacteria sp. (strain RBG_16_55_9)</name>
    <dbReference type="NCBI Taxonomy" id="1817864"/>
    <lineage>
        <taxon>Bacteria</taxon>
        <taxon>Candidatus Fraseribacteriota</taxon>
    </lineage>
</organism>
<dbReference type="Gene3D" id="3.40.50.150">
    <property type="entry name" value="Vaccinia Virus protein VP39"/>
    <property type="match status" value="1"/>
</dbReference>
<dbReference type="InterPro" id="IPR029063">
    <property type="entry name" value="SAM-dependent_MTases_sf"/>
</dbReference>
<dbReference type="Proteomes" id="UP000179157">
    <property type="component" value="Unassembled WGS sequence"/>
</dbReference>
<dbReference type="PANTHER" id="PTHR42912:SF93">
    <property type="entry name" value="N6-ADENOSINE-METHYLTRANSFERASE TMT1A"/>
    <property type="match status" value="1"/>
</dbReference>
<proteinExistence type="predicted"/>
<dbReference type="EMBL" id="MFGX01000118">
    <property type="protein sequence ID" value="OGF53105.1"/>
    <property type="molecule type" value="Genomic_DNA"/>
</dbReference>
<accession>A0A1F5UPP5</accession>
<protein>
    <recommendedName>
        <fullName evidence="1">Methyltransferase domain-containing protein</fullName>
    </recommendedName>
</protein>
<comment type="caution">
    <text evidence="2">The sequence shown here is derived from an EMBL/GenBank/DDBJ whole genome shotgun (WGS) entry which is preliminary data.</text>
</comment>
<evidence type="ECO:0000313" key="3">
    <source>
        <dbReference type="Proteomes" id="UP000179157"/>
    </source>
</evidence>
<dbReference type="InterPro" id="IPR050508">
    <property type="entry name" value="Methyltransf_Superfamily"/>
</dbReference>
<name>A0A1F5UPP5_FRAXR</name>
<dbReference type="InterPro" id="IPR041698">
    <property type="entry name" value="Methyltransf_25"/>
</dbReference>
<dbReference type="AlphaFoldDB" id="A0A1F5UPP5"/>
<dbReference type="STRING" id="1817864.A2Z21_05765"/>
<dbReference type="Pfam" id="PF13649">
    <property type="entry name" value="Methyltransf_25"/>
    <property type="match status" value="1"/>
</dbReference>
<feature type="domain" description="Methyltransferase" evidence="1">
    <location>
        <begin position="37"/>
        <end position="134"/>
    </location>
</feature>
<reference evidence="2 3" key="1">
    <citation type="journal article" date="2016" name="Nat. Commun.">
        <title>Thousands of microbial genomes shed light on interconnected biogeochemical processes in an aquifer system.</title>
        <authorList>
            <person name="Anantharaman K."/>
            <person name="Brown C.T."/>
            <person name="Hug L.A."/>
            <person name="Sharon I."/>
            <person name="Castelle C.J."/>
            <person name="Probst A.J."/>
            <person name="Thomas B.C."/>
            <person name="Singh A."/>
            <person name="Wilkins M.J."/>
            <person name="Karaoz U."/>
            <person name="Brodie E.L."/>
            <person name="Williams K.H."/>
            <person name="Hubbard S.S."/>
            <person name="Banfield J.F."/>
        </authorList>
    </citation>
    <scope>NUCLEOTIDE SEQUENCE [LARGE SCALE GENOMIC DNA]</scope>
    <source>
        <strain evidence="3">RBG_16_55_9</strain>
    </source>
</reference>
<sequence length="192" mass="21531">MKIRESGMPEDASHWESLFDPVQFLQTVGFDAGREAVADFGCGYGTFTLPLARCVGGRVYAIDVEPQMLEAVRRRAAEQSLTNIILLQRDLILEGSGLSPESVEGVLLAHLLHGEEAENVRLLREAHRILRVGGQVAIIHWRSDVPTPRGPTLSFRPSREQCAEWSIQAEFIKGSEEKYQLGMHHWGLVMRK</sequence>